<reference evidence="4" key="1">
    <citation type="submission" date="2017-03" db="EMBL/GenBank/DDBJ databases">
        <title>Phytopthora megakarya and P. palmivora, two closely related causual agents of cacao black pod achieved similar genome size and gene model numbers by different mechanisms.</title>
        <authorList>
            <person name="Ali S."/>
            <person name="Shao J."/>
            <person name="Larry D.J."/>
            <person name="Kronmiller B."/>
            <person name="Shen D."/>
            <person name="Strem M.D."/>
            <person name="Melnick R.L."/>
            <person name="Guiltinan M.J."/>
            <person name="Tyler B.M."/>
            <person name="Meinhardt L.W."/>
            <person name="Bailey B.A."/>
        </authorList>
    </citation>
    <scope>NUCLEOTIDE SEQUENCE [LARGE SCALE GENOMIC DNA]</scope>
    <source>
        <strain evidence="4">zdho120</strain>
    </source>
</reference>
<evidence type="ECO:0000256" key="2">
    <source>
        <dbReference type="SAM" id="SignalP"/>
    </source>
</evidence>
<accession>A0A225V9E6</accession>
<proteinExistence type="inferred from homology"/>
<evidence type="ECO:0000313" key="3">
    <source>
        <dbReference type="EMBL" id="OWZ01952.1"/>
    </source>
</evidence>
<sequence>MKLLFTFAWATIAIAHSIHALKSKASSKSELNGWYSCSGHTFSDQGSSSGQLAECAIYNAPLCYPGICKTPSSVDPTIEVFVKRFPATTDPNSASNVWFLQGGPGYSSSALEAWMITLHKKLKGTVNVYTMDYRGTGRSTKFDCMASQTTTTGSPSGGEIDPSEVGACAQDLEFKYGDLSSFSMTSAATDVVAFLSKYSNGKSNIIYGTSYGTALVERLMHLKPPNVIGYAFDGIATSSGSPEGGVEYASVWDIDNGEVGDRFLALCKHDRECRTRFKKNSLSLTIQNLYKAFDKDPNSTCAAMVNNIQARTINIGGELPSFTLRRALGTMLRDSTLRTFIPPIVYRLHRCRQKDIDLLPQFFSIYSENADPKTQDTAYVSMLLNNLITFSEMWETPAPSMAIMKKRFTDVVISDAGLYTDNKLYCAFSKEKSATCNKLGLGNYDANPIMYDRDEFWNKSATIPKGASALLLSSRLDPQTPHKYAEYFLEALRGENKELVTFQYSAHGVLGSTQLIDGDMYSEACGMKLFASYVKNKGNLEKMDKSCVNEMPGFNLTIPTDYLNSYMGTKNPYDGVYDQNIIAQYYEQ</sequence>
<name>A0A225V9E6_9STRA</name>
<dbReference type="PANTHER" id="PTHR43039">
    <property type="entry name" value="ESTERASE-RELATED"/>
    <property type="match status" value="1"/>
</dbReference>
<organism evidence="3 4">
    <name type="scientific">Phytophthora megakarya</name>
    <dbReference type="NCBI Taxonomy" id="4795"/>
    <lineage>
        <taxon>Eukaryota</taxon>
        <taxon>Sar</taxon>
        <taxon>Stramenopiles</taxon>
        <taxon>Oomycota</taxon>
        <taxon>Peronosporomycetes</taxon>
        <taxon>Peronosporales</taxon>
        <taxon>Peronosporaceae</taxon>
        <taxon>Phytophthora</taxon>
    </lineage>
</organism>
<comment type="caution">
    <text evidence="3">The sequence shown here is derived from an EMBL/GenBank/DDBJ whole genome shotgun (WGS) entry which is preliminary data.</text>
</comment>
<protein>
    <submittedName>
        <fullName evidence="3">Uncharacterized protein</fullName>
    </submittedName>
</protein>
<gene>
    <name evidence="3" type="ORF">PHMEG_00026579</name>
</gene>
<keyword evidence="4" id="KW-1185">Reference proteome</keyword>
<keyword evidence="2" id="KW-0732">Signal</keyword>
<dbReference type="Gene3D" id="3.40.50.1820">
    <property type="entry name" value="alpha/beta hydrolase"/>
    <property type="match status" value="1"/>
</dbReference>
<dbReference type="AlphaFoldDB" id="A0A225V9E6"/>
<dbReference type="Proteomes" id="UP000198211">
    <property type="component" value="Unassembled WGS sequence"/>
</dbReference>
<evidence type="ECO:0000313" key="4">
    <source>
        <dbReference type="Proteomes" id="UP000198211"/>
    </source>
</evidence>
<feature type="chain" id="PRO_5012759265" evidence="2">
    <location>
        <begin position="21"/>
        <end position="588"/>
    </location>
</feature>
<dbReference type="InterPro" id="IPR029058">
    <property type="entry name" value="AB_hydrolase_fold"/>
</dbReference>
<dbReference type="SUPFAM" id="SSF53474">
    <property type="entry name" value="alpha/beta-Hydrolases"/>
    <property type="match status" value="1"/>
</dbReference>
<feature type="signal peptide" evidence="2">
    <location>
        <begin position="1"/>
        <end position="20"/>
    </location>
</feature>
<comment type="similarity">
    <text evidence="1">Belongs to the AB hydrolase superfamily.</text>
</comment>
<dbReference type="STRING" id="4795.A0A225V9E6"/>
<dbReference type="EMBL" id="NBNE01006503">
    <property type="protein sequence ID" value="OWZ01952.1"/>
    <property type="molecule type" value="Genomic_DNA"/>
</dbReference>
<evidence type="ECO:0000256" key="1">
    <source>
        <dbReference type="ARBA" id="ARBA00008645"/>
    </source>
</evidence>
<dbReference type="OrthoDB" id="425534at2759"/>